<comment type="caution">
    <text evidence="1">The sequence shown here is derived from an EMBL/GenBank/DDBJ whole genome shotgun (WGS) entry which is preliminary data.</text>
</comment>
<sequence length="86" mass="9089">MAVGIIDKEIELEERLLSVSSLRTPPLWVLGASLLGATNDELAGRGGSGEVMPCEDLVAVGTQGGVDEPDPILWQEYDPLELGALD</sequence>
<dbReference type="EMBL" id="JANPWB010000009">
    <property type="protein sequence ID" value="KAJ1156636.1"/>
    <property type="molecule type" value="Genomic_DNA"/>
</dbReference>
<organism evidence="1 2">
    <name type="scientific">Pleurodeles waltl</name>
    <name type="common">Iberian ribbed newt</name>
    <dbReference type="NCBI Taxonomy" id="8319"/>
    <lineage>
        <taxon>Eukaryota</taxon>
        <taxon>Metazoa</taxon>
        <taxon>Chordata</taxon>
        <taxon>Craniata</taxon>
        <taxon>Vertebrata</taxon>
        <taxon>Euteleostomi</taxon>
        <taxon>Amphibia</taxon>
        <taxon>Batrachia</taxon>
        <taxon>Caudata</taxon>
        <taxon>Salamandroidea</taxon>
        <taxon>Salamandridae</taxon>
        <taxon>Pleurodelinae</taxon>
        <taxon>Pleurodeles</taxon>
    </lineage>
</organism>
<dbReference type="Proteomes" id="UP001066276">
    <property type="component" value="Chromosome 5"/>
</dbReference>
<keyword evidence="2" id="KW-1185">Reference proteome</keyword>
<accession>A0AAV7RV01</accession>
<protein>
    <submittedName>
        <fullName evidence="1">Uncharacterized protein</fullName>
    </submittedName>
</protein>
<gene>
    <name evidence="1" type="ORF">NDU88_009354</name>
</gene>
<evidence type="ECO:0000313" key="2">
    <source>
        <dbReference type="Proteomes" id="UP001066276"/>
    </source>
</evidence>
<reference evidence="1" key="1">
    <citation type="journal article" date="2022" name="bioRxiv">
        <title>Sequencing and chromosome-scale assembly of the giantPleurodeles waltlgenome.</title>
        <authorList>
            <person name="Brown T."/>
            <person name="Elewa A."/>
            <person name="Iarovenko S."/>
            <person name="Subramanian E."/>
            <person name="Araus A.J."/>
            <person name="Petzold A."/>
            <person name="Susuki M."/>
            <person name="Suzuki K.-i.T."/>
            <person name="Hayashi T."/>
            <person name="Toyoda A."/>
            <person name="Oliveira C."/>
            <person name="Osipova E."/>
            <person name="Leigh N.D."/>
            <person name="Simon A."/>
            <person name="Yun M.H."/>
        </authorList>
    </citation>
    <scope>NUCLEOTIDE SEQUENCE</scope>
    <source>
        <strain evidence="1">20211129_DDA</strain>
        <tissue evidence="1">Liver</tissue>
    </source>
</reference>
<proteinExistence type="predicted"/>
<evidence type="ECO:0000313" key="1">
    <source>
        <dbReference type="EMBL" id="KAJ1156636.1"/>
    </source>
</evidence>
<dbReference type="AlphaFoldDB" id="A0AAV7RV01"/>
<name>A0AAV7RV01_PLEWA</name>